<evidence type="ECO:0000313" key="2">
    <source>
        <dbReference type="EMBL" id="UXH76101.1"/>
    </source>
</evidence>
<proteinExistence type="predicted"/>
<dbReference type="Gene3D" id="1.10.1200.10">
    <property type="entry name" value="ACP-like"/>
    <property type="match status" value="1"/>
</dbReference>
<evidence type="ECO:0000259" key="1">
    <source>
        <dbReference type="PROSITE" id="PS50075"/>
    </source>
</evidence>
<dbReference type="Pfam" id="PF00550">
    <property type="entry name" value="PP-binding"/>
    <property type="match status" value="1"/>
</dbReference>
<dbReference type="InterPro" id="IPR036736">
    <property type="entry name" value="ACP-like_sf"/>
</dbReference>
<dbReference type="InterPro" id="IPR009081">
    <property type="entry name" value="PP-bd_ACP"/>
</dbReference>
<organism evidence="2 3">
    <name type="scientific">Roseateles amylovorans</name>
    <dbReference type="NCBI Taxonomy" id="2978473"/>
    <lineage>
        <taxon>Bacteria</taxon>
        <taxon>Pseudomonadati</taxon>
        <taxon>Pseudomonadota</taxon>
        <taxon>Betaproteobacteria</taxon>
        <taxon>Burkholderiales</taxon>
        <taxon>Sphaerotilaceae</taxon>
        <taxon>Roseateles</taxon>
    </lineage>
</organism>
<dbReference type="Proteomes" id="UP001064933">
    <property type="component" value="Chromosome"/>
</dbReference>
<dbReference type="EMBL" id="CP104562">
    <property type="protein sequence ID" value="UXH76101.1"/>
    <property type="molecule type" value="Genomic_DNA"/>
</dbReference>
<dbReference type="RefSeq" id="WP_261755833.1">
    <property type="nucleotide sequence ID" value="NZ_CP104562.2"/>
</dbReference>
<keyword evidence="3" id="KW-1185">Reference proteome</keyword>
<gene>
    <name evidence="2" type="ORF">N4261_13560</name>
</gene>
<reference evidence="2" key="1">
    <citation type="submission" date="2022-10" db="EMBL/GenBank/DDBJ databases">
        <title>Characterization and whole genome sequencing of a new Roseateles species, isolated from fresh water.</title>
        <authorList>
            <person name="Guliayeva D.Y."/>
            <person name="Akhremchuk A.E."/>
            <person name="Sikolenko M.A."/>
            <person name="Valentovich L.N."/>
            <person name="Sidarenka A.V."/>
        </authorList>
    </citation>
    <scope>NUCLEOTIDE SEQUENCE</scope>
    <source>
        <strain evidence="2">BIM B-1768</strain>
    </source>
</reference>
<dbReference type="SUPFAM" id="SSF47336">
    <property type="entry name" value="ACP-like"/>
    <property type="match status" value="1"/>
</dbReference>
<sequence length="103" mass="10697">MTTSTRLLKVLSAAARRDLTLEQVQDVNLVETLPLSSIDALEVLIHIEGEFGVQIHDEDLSLDLVSSFAKLVAYIEHAAGGPDAASTPGAVEAGAASALTAAK</sequence>
<name>A0ABY6AWB6_9BURK</name>
<evidence type="ECO:0000313" key="3">
    <source>
        <dbReference type="Proteomes" id="UP001064933"/>
    </source>
</evidence>
<accession>A0ABY6AWB6</accession>
<protein>
    <submittedName>
        <fullName evidence="2">Acyl carrier protein</fullName>
    </submittedName>
</protein>
<feature type="domain" description="Carrier" evidence="1">
    <location>
        <begin position="1"/>
        <end position="79"/>
    </location>
</feature>
<dbReference type="PROSITE" id="PS50075">
    <property type="entry name" value="CARRIER"/>
    <property type="match status" value="1"/>
</dbReference>